<proteinExistence type="predicted"/>
<organism evidence="1 2">
    <name type="scientific">Coniosporium uncinatum</name>
    <dbReference type="NCBI Taxonomy" id="93489"/>
    <lineage>
        <taxon>Eukaryota</taxon>
        <taxon>Fungi</taxon>
        <taxon>Dikarya</taxon>
        <taxon>Ascomycota</taxon>
        <taxon>Pezizomycotina</taxon>
        <taxon>Dothideomycetes</taxon>
        <taxon>Dothideomycetes incertae sedis</taxon>
        <taxon>Coniosporium</taxon>
    </lineage>
</organism>
<comment type="caution">
    <text evidence="1">The sequence shown here is derived from an EMBL/GenBank/DDBJ whole genome shotgun (WGS) entry which is preliminary data.</text>
</comment>
<keyword evidence="2" id="KW-1185">Reference proteome</keyword>
<gene>
    <name evidence="1" type="ORF">LTS18_000219</name>
</gene>
<sequence length="226" mass="24662">MEGSQDYRMVDADTTTTFFTDAVKFDEALRQSTGGKSFEKQDFPVMMGRTLRVSTCQPEKSSSYVVEATFKGLFTADRGATDFHALCKNAGTIFISGLRQFRANEFDYARRFITLIDIAYERRTRVICLSSVSLAALFENFVPKQDTDAIKANFSEGMNVKKGGGSSSSMMSTFIGNVEWSATGLAEASLATGGAGESDVRFAIGRAVSRLHEMGSKNYGQKDDAG</sequence>
<reference evidence="1" key="1">
    <citation type="submission" date="2024-09" db="EMBL/GenBank/DDBJ databases">
        <title>Black Yeasts Isolated from many extreme environments.</title>
        <authorList>
            <person name="Coleine C."/>
            <person name="Stajich J.E."/>
            <person name="Selbmann L."/>
        </authorList>
    </citation>
    <scope>NUCLEOTIDE SEQUENCE</scope>
    <source>
        <strain evidence="1">CCFEE 5737</strain>
    </source>
</reference>
<evidence type="ECO:0000313" key="2">
    <source>
        <dbReference type="Proteomes" id="UP001186974"/>
    </source>
</evidence>
<name>A0ACC3CUQ2_9PEZI</name>
<protein>
    <submittedName>
        <fullName evidence="1">Uncharacterized protein</fullName>
    </submittedName>
</protein>
<dbReference type="EMBL" id="JAWDJW010011384">
    <property type="protein sequence ID" value="KAK3044838.1"/>
    <property type="molecule type" value="Genomic_DNA"/>
</dbReference>
<accession>A0ACC3CUQ2</accession>
<dbReference type="Proteomes" id="UP001186974">
    <property type="component" value="Unassembled WGS sequence"/>
</dbReference>
<evidence type="ECO:0000313" key="1">
    <source>
        <dbReference type="EMBL" id="KAK3044838.1"/>
    </source>
</evidence>